<name>A0AAW0AJA5_9AGAR</name>
<protein>
    <submittedName>
        <fullName evidence="2">Uncharacterized protein</fullName>
    </submittedName>
</protein>
<evidence type="ECO:0000313" key="2">
    <source>
        <dbReference type="EMBL" id="KAK7013255.1"/>
    </source>
</evidence>
<organism evidence="2 3">
    <name type="scientific">Favolaschia claudopus</name>
    <dbReference type="NCBI Taxonomy" id="2862362"/>
    <lineage>
        <taxon>Eukaryota</taxon>
        <taxon>Fungi</taxon>
        <taxon>Dikarya</taxon>
        <taxon>Basidiomycota</taxon>
        <taxon>Agaricomycotina</taxon>
        <taxon>Agaricomycetes</taxon>
        <taxon>Agaricomycetidae</taxon>
        <taxon>Agaricales</taxon>
        <taxon>Marasmiineae</taxon>
        <taxon>Mycenaceae</taxon>
        <taxon>Favolaschia</taxon>
    </lineage>
</organism>
<gene>
    <name evidence="2" type="ORF">R3P38DRAFT_3363072</name>
</gene>
<dbReference type="AlphaFoldDB" id="A0AAW0AJA5"/>
<sequence length="253" mass="28235">MGRLPFCESGENTASPRLRPTLRIHPPHTTPEETEISFVEDDSRDCIGEHVRLRGKKVPAASLRRLWSASRVRAGCESMVIIIEIHAPQQVRLLSLSYVPVAASSLRRLNCAGKVGHREKQEYESRAKRNGTRSSDPSFKQAGCFLRLRNSLDFGKGVRMVTVFGLGGRGLPTNDQLTQKRRAASHLPLLEYNSNSNRSNYSVHDEPHAHYDLANSPSSTSTVFVRYVSNLYGFYRSGVEEAEAGDRVFAGTY</sequence>
<dbReference type="EMBL" id="JAWWNJ010000060">
    <property type="protein sequence ID" value="KAK7013255.1"/>
    <property type="molecule type" value="Genomic_DNA"/>
</dbReference>
<dbReference type="Proteomes" id="UP001362999">
    <property type="component" value="Unassembled WGS sequence"/>
</dbReference>
<keyword evidence="3" id="KW-1185">Reference proteome</keyword>
<accession>A0AAW0AJA5</accession>
<comment type="caution">
    <text evidence="2">The sequence shown here is derived from an EMBL/GenBank/DDBJ whole genome shotgun (WGS) entry which is preliminary data.</text>
</comment>
<reference evidence="2 3" key="1">
    <citation type="journal article" date="2024" name="J Genomics">
        <title>Draft genome sequencing and assembly of Favolaschia claudopus CIRM-BRFM 2984 isolated from oak limbs.</title>
        <authorList>
            <person name="Navarro D."/>
            <person name="Drula E."/>
            <person name="Chaduli D."/>
            <person name="Cazenave R."/>
            <person name="Ahrendt S."/>
            <person name="Wang J."/>
            <person name="Lipzen A."/>
            <person name="Daum C."/>
            <person name="Barry K."/>
            <person name="Grigoriev I.V."/>
            <person name="Favel A."/>
            <person name="Rosso M.N."/>
            <person name="Martin F."/>
        </authorList>
    </citation>
    <scope>NUCLEOTIDE SEQUENCE [LARGE SCALE GENOMIC DNA]</scope>
    <source>
        <strain evidence="2 3">CIRM-BRFM 2984</strain>
    </source>
</reference>
<evidence type="ECO:0000256" key="1">
    <source>
        <dbReference type="SAM" id="MobiDB-lite"/>
    </source>
</evidence>
<feature type="compositionally biased region" description="Basic and acidic residues" evidence="1">
    <location>
        <begin position="117"/>
        <end position="127"/>
    </location>
</feature>
<feature type="region of interest" description="Disordered" evidence="1">
    <location>
        <begin position="1"/>
        <end position="21"/>
    </location>
</feature>
<feature type="region of interest" description="Disordered" evidence="1">
    <location>
        <begin position="117"/>
        <end position="137"/>
    </location>
</feature>
<evidence type="ECO:0000313" key="3">
    <source>
        <dbReference type="Proteomes" id="UP001362999"/>
    </source>
</evidence>
<proteinExistence type="predicted"/>